<dbReference type="Gene3D" id="2.10.260.10">
    <property type="match status" value="1"/>
</dbReference>
<dbReference type="AlphaFoldDB" id="A0A6N3CCK0"/>
<proteinExistence type="predicted"/>
<accession>A0A6N3CCK0</accession>
<sequence length="78" mass="8790">MKKTKKYKVRRSGNSDITTIPAEVKEYIGVQTGESISYVFERDGSVKMIKAVEEVSIDSIVDSVMDQYDKALKDLVDL</sequence>
<reference evidence="2" key="1">
    <citation type="submission" date="2019-11" db="EMBL/GenBank/DDBJ databases">
        <authorList>
            <person name="Feng L."/>
        </authorList>
    </citation>
    <scope>NUCLEOTIDE SEQUENCE</scope>
    <source>
        <strain evidence="2">ECasseliflavusLFYP2</strain>
    </source>
</reference>
<gene>
    <name evidence="2" type="ORF">ECLFYP2_02495</name>
    <name evidence="1" type="ORF">P7I34_14265</name>
</gene>
<dbReference type="Proteomes" id="UP001253851">
    <property type="component" value="Unassembled WGS sequence"/>
</dbReference>
<evidence type="ECO:0000313" key="1">
    <source>
        <dbReference type="EMBL" id="MDT2983837.1"/>
    </source>
</evidence>
<name>A0A6N3CCK0_ENTCA</name>
<dbReference type="InterPro" id="IPR013432">
    <property type="entry name" value="Doc_partner"/>
</dbReference>
<dbReference type="NCBIfam" id="TIGR02609">
    <property type="entry name" value="doc_partner"/>
    <property type="match status" value="1"/>
</dbReference>
<reference evidence="1 3" key="2">
    <citation type="submission" date="2023-03" db="EMBL/GenBank/DDBJ databases">
        <authorList>
            <person name="Shen W."/>
            <person name="Cai J."/>
        </authorList>
    </citation>
    <scope>NUCLEOTIDE SEQUENCE [LARGE SCALE GENOMIC DNA]</scope>
    <source>
        <strain evidence="1 3">B516</strain>
    </source>
</reference>
<dbReference type="EMBL" id="CACRTX010000008">
    <property type="protein sequence ID" value="VYU11647.1"/>
    <property type="molecule type" value="Genomic_DNA"/>
</dbReference>
<evidence type="ECO:0000313" key="2">
    <source>
        <dbReference type="EMBL" id="VYU11647.1"/>
    </source>
</evidence>
<dbReference type="SUPFAM" id="SSF89447">
    <property type="entry name" value="AbrB/MazE/MraZ-like"/>
    <property type="match status" value="1"/>
</dbReference>
<evidence type="ECO:0000313" key="3">
    <source>
        <dbReference type="Proteomes" id="UP001253851"/>
    </source>
</evidence>
<dbReference type="EMBL" id="JARQDZ010000009">
    <property type="protein sequence ID" value="MDT2983837.1"/>
    <property type="molecule type" value="Genomic_DNA"/>
</dbReference>
<dbReference type="RefSeq" id="WP_016609673.1">
    <property type="nucleotide sequence ID" value="NZ_CABGRH010000002.1"/>
</dbReference>
<protein>
    <submittedName>
        <fullName evidence="1">Addiction module antitoxin</fullName>
    </submittedName>
</protein>
<dbReference type="InterPro" id="IPR037914">
    <property type="entry name" value="SpoVT-AbrB_sf"/>
</dbReference>
<organism evidence="2">
    <name type="scientific">Enterococcus casseliflavus</name>
    <name type="common">Enterococcus flavescens</name>
    <dbReference type="NCBI Taxonomy" id="37734"/>
    <lineage>
        <taxon>Bacteria</taxon>
        <taxon>Bacillati</taxon>
        <taxon>Bacillota</taxon>
        <taxon>Bacilli</taxon>
        <taxon>Lactobacillales</taxon>
        <taxon>Enterococcaceae</taxon>
        <taxon>Enterococcus</taxon>
    </lineage>
</organism>